<dbReference type="Gene3D" id="1.10.3720.10">
    <property type="entry name" value="MetI-like"/>
    <property type="match status" value="1"/>
</dbReference>
<evidence type="ECO:0000256" key="4">
    <source>
        <dbReference type="ARBA" id="ARBA00022692"/>
    </source>
</evidence>
<accession>A0ABQ4NFC1</accession>
<name>A0ABQ4NFC1_9BACL</name>
<protein>
    <recommendedName>
        <fullName evidence="8">ABC transmembrane type-1 domain-containing protein</fullName>
    </recommendedName>
</protein>
<dbReference type="InterPro" id="IPR035906">
    <property type="entry name" value="MetI-like_sf"/>
</dbReference>
<evidence type="ECO:0000313" key="10">
    <source>
        <dbReference type="Proteomes" id="UP000680304"/>
    </source>
</evidence>
<evidence type="ECO:0000256" key="3">
    <source>
        <dbReference type="ARBA" id="ARBA00022475"/>
    </source>
</evidence>
<dbReference type="InterPro" id="IPR051393">
    <property type="entry name" value="ABC_transporter_permease"/>
</dbReference>
<dbReference type="CDD" id="cd06261">
    <property type="entry name" value="TM_PBP2"/>
    <property type="match status" value="1"/>
</dbReference>
<dbReference type="EMBL" id="BOVJ01000230">
    <property type="protein sequence ID" value="GIQ66942.1"/>
    <property type="molecule type" value="Genomic_DNA"/>
</dbReference>
<keyword evidence="3" id="KW-1003">Cell membrane</keyword>
<reference evidence="9 10" key="1">
    <citation type="submission" date="2021-04" db="EMBL/GenBank/DDBJ databases">
        <title>Draft genome sequence of Paenibacillus cisolokensis, LC2-13A.</title>
        <authorList>
            <person name="Uke A."/>
            <person name="Chhe C."/>
            <person name="Baramee S."/>
            <person name="Kosugi A."/>
        </authorList>
    </citation>
    <scope>NUCLEOTIDE SEQUENCE [LARGE SCALE GENOMIC DNA]</scope>
    <source>
        <strain evidence="9 10">LC2-13A</strain>
    </source>
</reference>
<keyword evidence="2 7" id="KW-0813">Transport</keyword>
<sequence length="134" mass="15135">MLAALSVFKVCGSTMVYYYAGLKSIPTHLYEAAKMDGASGWTIFWRITFVLLLPIHFYVAIFTTIGSFQIFDSAYLLTSGGPNYATMTIVYYLYQEGFVGLRMGYASTLAYVLFFIVLALSLVQRKFMGKDLQY</sequence>
<dbReference type="PANTHER" id="PTHR30193">
    <property type="entry name" value="ABC TRANSPORTER PERMEASE PROTEIN"/>
    <property type="match status" value="1"/>
</dbReference>
<dbReference type="Proteomes" id="UP000680304">
    <property type="component" value="Unassembled WGS sequence"/>
</dbReference>
<evidence type="ECO:0000256" key="5">
    <source>
        <dbReference type="ARBA" id="ARBA00022989"/>
    </source>
</evidence>
<gene>
    <name evidence="9" type="ORF">PACILC2_55100</name>
</gene>
<feature type="transmembrane region" description="Helical" evidence="7">
    <location>
        <begin position="105"/>
        <end position="123"/>
    </location>
</feature>
<dbReference type="PANTHER" id="PTHR30193:SF37">
    <property type="entry name" value="INNER MEMBRANE ABC TRANSPORTER PERMEASE PROTEIN YCJO"/>
    <property type="match status" value="1"/>
</dbReference>
<evidence type="ECO:0000256" key="7">
    <source>
        <dbReference type="RuleBase" id="RU363032"/>
    </source>
</evidence>
<comment type="caution">
    <text evidence="9">The sequence shown here is derived from an EMBL/GenBank/DDBJ whole genome shotgun (WGS) entry which is preliminary data.</text>
</comment>
<proteinExistence type="inferred from homology"/>
<evidence type="ECO:0000256" key="2">
    <source>
        <dbReference type="ARBA" id="ARBA00022448"/>
    </source>
</evidence>
<keyword evidence="10" id="KW-1185">Reference proteome</keyword>
<dbReference type="Pfam" id="PF00528">
    <property type="entry name" value="BPD_transp_1"/>
    <property type="match status" value="1"/>
</dbReference>
<keyword evidence="6 7" id="KW-0472">Membrane</keyword>
<organism evidence="9 10">
    <name type="scientific">Paenibacillus cisolokensis</name>
    <dbReference type="NCBI Taxonomy" id="1658519"/>
    <lineage>
        <taxon>Bacteria</taxon>
        <taxon>Bacillati</taxon>
        <taxon>Bacillota</taxon>
        <taxon>Bacilli</taxon>
        <taxon>Bacillales</taxon>
        <taxon>Paenibacillaceae</taxon>
        <taxon>Paenibacillus</taxon>
    </lineage>
</organism>
<dbReference type="InterPro" id="IPR000515">
    <property type="entry name" value="MetI-like"/>
</dbReference>
<evidence type="ECO:0000259" key="8">
    <source>
        <dbReference type="PROSITE" id="PS50928"/>
    </source>
</evidence>
<comment type="similarity">
    <text evidence="7">Belongs to the binding-protein-dependent transport system permease family.</text>
</comment>
<dbReference type="SUPFAM" id="SSF161098">
    <property type="entry name" value="MetI-like"/>
    <property type="match status" value="1"/>
</dbReference>
<evidence type="ECO:0000313" key="9">
    <source>
        <dbReference type="EMBL" id="GIQ66942.1"/>
    </source>
</evidence>
<feature type="transmembrane region" description="Helical" evidence="7">
    <location>
        <begin position="43"/>
        <end position="62"/>
    </location>
</feature>
<comment type="subcellular location">
    <subcellularLocation>
        <location evidence="1 7">Cell membrane</location>
        <topology evidence="1 7">Multi-pass membrane protein</topology>
    </subcellularLocation>
</comment>
<keyword evidence="4 7" id="KW-0812">Transmembrane</keyword>
<evidence type="ECO:0000256" key="6">
    <source>
        <dbReference type="ARBA" id="ARBA00023136"/>
    </source>
</evidence>
<dbReference type="PROSITE" id="PS50928">
    <property type="entry name" value="ABC_TM1"/>
    <property type="match status" value="1"/>
</dbReference>
<keyword evidence="5 7" id="KW-1133">Transmembrane helix</keyword>
<feature type="domain" description="ABC transmembrane type-1" evidence="8">
    <location>
        <begin position="1"/>
        <end position="124"/>
    </location>
</feature>
<evidence type="ECO:0000256" key="1">
    <source>
        <dbReference type="ARBA" id="ARBA00004651"/>
    </source>
</evidence>